<reference evidence="3 4" key="1">
    <citation type="journal article" date="2019" name="Emerg. Microbes Infect.">
        <title>Comprehensive subspecies identification of 175 nontuberculous mycobacteria species based on 7547 genomic profiles.</title>
        <authorList>
            <person name="Matsumoto Y."/>
            <person name="Kinjo T."/>
            <person name="Motooka D."/>
            <person name="Nabeya D."/>
            <person name="Jung N."/>
            <person name="Uechi K."/>
            <person name="Horii T."/>
            <person name="Iida T."/>
            <person name="Fujita J."/>
            <person name="Nakamura S."/>
        </authorList>
    </citation>
    <scope>NUCLEOTIDE SEQUENCE [LARGE SCALE GENOMIC DNA]</scope>
    <source>
        <strain evidence="3 4">JCM 30275</strain>
    </source>
</reference>
<name>A0A6N4WFB5_9MYCO</name>
<gene>
    <name evidence="3" type="ORF">MANY_42040</name>
</gene>
<evidence type="ECO:0000259" key="2">
    <source>
        <dbReference type="Pfam" id="PF02470"/>
    </source>
</evidence>
<dbReference type="Pfam" id="PF02470">
    <property type="entry name" value="MlaD"/>
    <property type="match status" value="1"/>
</dbReference>
<protein>
    <recommendedName>
        <fullName evidence="2">Mce/MlaD domain-containing protein</fullName>
    </recommendedName>
</protein>
<dbReference type="KEGG" id="many:MANY_42040"/>
<keyword evidence="1" id="KW-1133">Transmembrane helix</keyword>
<evidence type="ECO:0000256" key="1">
    <source>
        <dbReference type="SAM" id="Phobius"/>
    </source>
</evidence>
<feature type="transmembrane region" description="Helical" evidence="1">
    <location>
        <begin position="14"/>
        <end position="34"/>
    </location>
</feature>
<sequence>MLFRMTADDETRRLTIIGLIGAVCIALVCAMVAINPFRQDDKAAHYSVTIGLPYVGQGVAAGTPVVMHGVTVGRVSTVSSLPQGGVQLVADLQARPTSGLTDKVDVDFRPANYFGVTAVNLIPGDGGSALRNGSRIQPTPRGNFTLQALLARLGEVTSGVVTPELISVINRATRYTDALNPLLETVVTVSEAVTKVQTVSTEQLLRNTAGIAVAFPSFVDGATRAGHGYGVAGGFVTFNVSGEYGLPSPDSGIRPGQRQSEEFWQTRSRATLDLLANSFFGAVGKLLSSHPGDLRPAVGLVKTLSDTVPGLIAPAGMADTMVELRTRFEKLYAGSPEQRALQVHLVLDNLPGVQAPINAMGGQ</sequence>
<accession>A0A6N4WFB5</accession>
<dbReference type="Proteomes" id="UP000467249">
    <property type="component" value="Chromosome"/>
</dbReference>
<evidence type="ECO:0000313" key="4">
    <source>
        <dbReference type="Proteomes" id="UP000467249"/>
    </source>
</evidence>
<keyword evidence="4" id="KW-1185">Reference proteome</keyword>
<evidence type="ECO:0000313" key="3">
    <source>
        <dbReference type="EMBL" id="BBZ78867.1"/>
    </source>
</evidence>
<dbReference type="AlphaFoldDB" id="A0A6N4WFB5"/>
<dbReference type="EMBL" id="AP022620">
    <property type="protein sequence ID" value="BBZ78867.1"/>
    <property type="molecule type" value="Genomic_DNA"/>
</dbReference>
<dbReference type="InterPro" id="IPR003399">
    <property type="entry name" value="Mce/MlaD"/>
</dbReference>
<keyword evidence="1" id="KW-0472">Membrane</keyword>
<proteinExistence type="predicted"/>
<feature type="domain" description="Mce/MlaD" evidence="2">
    <location>
        <begin position="45"/>
        <end position="124"/>
    </location>
</feature>
<keyword evidence="1" id="KW-0812">Transmembrane</keyword>
<organism evidence="3 4">
    <name type="scientific">Mycolicibacterium anyangense</name>
    <dbReference type="NCBI Taxonomy" id="1431246"/>
    <lineage>
        <taxon>Bacteria</taxon>
        <taxon>Bacillati</taxon>
        <taxon>Actinomycetota</taxon>
        <taxon>Actinomycetes</taxon>
        <taxon>Mycobacteriales</taxon>
        <taxon>Mycobacteriaceae</taxon>
        <taxon>Mycolicibacterium</taxon>
    </lineage>
</organism>